<protein>
    <recommendedName>
        <fullName evidence="17">Centromere/kinetochore protein zw10 homolog</fullName>
    </recommendedName>
</protein>
<dbReference type="InterPro" id="IPR046362">
    <property type="entry name" value="Zw10/DSL1_C_sf"/>
</dbReference>
<dbReference type="Gene3D" id="1.10.357.150">
    <property type="match status" value="1"/>
</dbReference>
<dbReference type="Pfam" id="PF20666">
    <property type="entry name" value="ZW10_C"/>
    <property type="match status" value="1"/>
</dbReference>
<evidence type="ECO:0000256" key="2">
    <source>
        <dbReference type="ARBA" id="ARBA00004629"/>
    </source>
</evidence>
<reference evidence="15 16" key="1">
    <citation type="journal article" date="2019" name="Nat. Plants">
        <title>Genome sequencing of Musa balbisiana reveals subgenome evolution and function divergence in polyploid bananas.</title>
        <authorList>
            <person name="Yao X."/>
        </authorList>
    </citation>
    <scope>NUCLEOTIDE SEQUENCE [LARGE SCALE GENOMIC DNA]</scope>
    <source>
        <strain evidence="16">cv. DH-PKW</strain>
        <tissue evidence="15">Leaves</tissue>
    </source>
</reference>
<evidence type="ECO:0000259" key="13">
    <source>
        <dbReference type="Pfam" id="PF20666"/>
    </source>
</evidence>
<keyword evidence="4" id="KW-0158">Chromosome</keyword>
<evidence type="ECO:0000256" key="5">
    <source>
        <dbReference type="ARBA" id="ARBA00022490"/>
    </source>
</evidence>
<keyword evidence="6" id="KW-0132">Cell division</keyword>
<gene>
    <name evidence="15" type="ORF">C4D60_Mb04t04050</name>
</gene>
<keyword evidence="9" id="KW-0131">Cell cycle</keyword>
<keyword evidence="8" id="KW-0995">Kinetochore</keyword>
<evidence type="ECO:0008006" key="17">
    <source>
        <dbReference type="Google" id="ProtNLM"/>
    </source>
</evidence>
<evidence type="ECO:0000256" key="9">
    <source>
        <dbReference type="ARBA" id="ARBA00023306"/>
    </source>
</evidence>
<evidence type="ECO:0000256" key="1">
    <source>
        <dbReference type="ARBA" id="ARBA00004496"/>
    </source>
</evidence>
<dbReference type="InterPro" id="IPR055148">
    <property type="entry name" value="ZW10_C_2"/>
</dbReference>
<evidence type="ECO:0000256" key="10">
    <source>
        <dbReference type="ARBA" id="ARBA00023328"/>
    </source>
</evidence>
<dbReference type="PANTHER" id="PTHR12205">
    <property type="entry name" value="CENTROMERE/KINETOCHORE PROTEIN ZW10"/>
    <property type="match status" value="1"/>
</dbReference>
<dbReference type="EMBL" id="PYDT01000001">
    <property type="protein sequence ID" value="THU71681.1"/>
    <property type="molecule type" value="Genomic_DNA"/>
</dbReference>
<dbReference type="Pfam" id="PF22766">
    <property type="entry name" value="ZW10_C2"/>
    <property type="match status" value="1"/>
</dbReference>
<sequence length="762" mass="86180">MDVLSGSIDVRDLLPSGDLDESSPLSAPDLRLLVDRLQIRSLRIKDKVRSYVLAHRAEFADLFSRCSLAAASADDLTRSLSGALRLLSDRPLDLEIQDLVSEIRAKRRELEERREALEVVRAVSALHRRLASAREDLRAMRLVATAEAVRDLKKGLSVADVEEGGSVENEPAVFGFLRKEWAECLDELQEVLAKNVLNCFQFEPENNRLIVRSVSKVEDVHYIKLHQMLEAMEIVGVLDYGLARVADLLIKRVIITSITNKSINVLVEVHDEGSLASCETILGIVPSSELQEDLDGTCLYSRLSQIVKFIYKFICFENAIWMQCFGRLTWPRMADLIITHFLSKAVPDDASKIAGFQNVIKRTADFETFLKEMKLISSTDRNEEKLSYFAHDVEVHFASRKRNEILASARNYLLQFNYDLPPENMSSVSLQASDGGENCVSVVDLLFQPDKCLVSKAVFHLMDLVHRALKDACLSPTRVAKEFYHAARDALLLYRAVIPIKLGKKLESISQVAIIIHNECQYLSQENLGLAFEYRADFPSGLQKHAVFVDIALSFHQMAENILQKQVQLVVSSLREAIDGADGFQNTHQPQHYESAKFGIEQVIFIIEKAHIMWKPLMPASTYKRAMCSVMDCVFSGITRDMLLLDDLAAEETLQLQRLIQMTLENLSSLFESLIADVDEKERFLNQNTWSQLDKMMSSLPKFRKLAELYDMPLKSITATWESGKLLSCGFTSSEVETFIKAIFADSPLRKECLQRIKNAND</sequence>
<feature type="domain" description="Centromere/kinetochore protein zw10 middle" evidence="12">
    <location>
        <begin position="177"/>
        <end position="412"/>
    </location>
</feature>
<dbReference type="Pfam" id="PF20665">
    <property type="entry name" value="Zw10_middle"/>
    <property type="match status" value="1"/>
</dbReference>
<accession>A0A4S8K9G0</accession>
<dbReference type="AlphaFoldDB" id="A0A4S8K9G0"/>
<dbReference type="GO" id="GO:0006888">
    <property type="term" value="P:endoplasmic reticulum to Golgi vesicle-mediated transport"/>
    <property type="evidence" value="ECO:0007669"/>
    <property type="project" value="TreeGrafter"/>
</dbReference>
<dbReference type="InterPro" id="IPR048344">
    <property type="entry name" value="Zw10_middle"/>
</dbReference>
<keyword evidence="10" id="KW-0137">Centromere</keyword>
<dbReference type="STRING" id="52838.A0A4S8K9G0"/>
<evidence type="ECO:0000259" key="12">
    <source>
        <dbReference type="Pfam" id="PF20665"/>
    </source>
</evidence>
<feature type="domain" description="ZW10 C-terminal helical" evidence="14">
    <location>
        <begin position="600"/>
        <end position="757"/>
    </location>
</feature>
<dbReference type="GO" id="GO:0051301">
    <property type="term" value="P:cell division"/>
    <property type="evidence" value="ECO:0007669"/>
    <property type="project" value="UniProtKB-KW"/>
</dbReference>
<dbReference type="Proteomes" id="UP000317650">
    <property type="component" value="Chromosome 4"/>
</dbReference>
<comment type="similarity">
    <text evidence="3">Belongs to the ZW10 family.</text>
</comment>
<evidence type="ECO:0000256" key="7">
    <source>
        <dbReference type="ARBA" id="ARBA00022776"/>
    </source>
</evidence>
<evidence type="ECO:0000313" key="16">
    <source>
        <dbReference type="Proteomes" id="UP000317650"/>
    </source>
</evidence>
<evidence type="ECO:0000259" key="11">
    <source>
        <dbReference type="Pfam" id="PF06248"/>
    </source>
</evidence>
<comment type="subcellular location">
    <subcellularLocation>
        <location evidence="2">Chromosome</location>
        <location evidence="2">Centromere</location>
        <location evidence="2">Kinetochore</location>
    </subcellularLocation>
    <subcellularLocation>
        <location evidence="1">Cytoplasm</location>
    </subcellularLocation>
</comment>
<evidence type="ECO:0000313" key="15">
    <source>
        <dbReference type="EMBL" id="THU71681.1"/>
    </source>
</evidence>
<dbReference type="GO" id="GO:1990423">
    <property type="term" value="C:RZZ complex"/>
    <property type="evidence" value="ECO:0007669"/>
    <property type="project" value="TreeGrafter"/>
</dbReference>
<feature type="domain" description="Centromere/kinetochore protein zw10 N-terminal" evidence="11">
    <location>
        <begin position="37"/>
        <end position="127"/>
    </location>
</feature>
<evidence type="ECO:0000256" key="4">
    <source>
        <dbReference type="ARBA" id="ARBA00022454"/>
    </source>
</evidence>
<name>A0A4S8K9G0_MUSBA</name>
<dbReference type="GO" id="GO:0005737">
    <property type="term" value="C:cytoplasm"/>
    <property type="evidence" value="ECO:0007669"/>
    <property type="project" value="UniProtKB-SubCell"/>
</dbReference>
<keyword evidence="5" id="KW-0963">Cytoplasm</keyword>
<dbReference type="GO" id="GO:0007094">
    <property type="term" value="P:mitotic spindle assembly checkpoint signaling"/>
    <property type="evidence" value="ECO:0007669"/>
    <property type="project" value="TreeGrafter"/>
</dbReference>
<feature type="domain" description="Centromere/kinetochore protein zw10 C-terminal" evidence="13">
    <location>
        <begin position="447"/>
        <end position="576"/>
    </location>
</feature>
<organism evidence="15 16">
    <name type="scientific">Musa balbisiana</name>
    <name type="common">Banana</name>
    <dbReference type="NCBI Taxonomy" id="52838"/>
    <lineage>
        <taxon>Eukaryota</taxon>
        <taxon>Viridiplantae</taxon>
        <taxon>Streptophyta</taxon>
        <taxon>Embryophyta</taxon>
        <taxon>Tracheophyta</taxon>
        <taxon>Spermatophyta</taxon>
        <taxon>Magnoliopsida</taxon>
        <taxon>Liliopsida</taxon>
        <taxon>Zingiberales</taxon>
        <taxon>Musaceae</taxon>
        <taxon>Musa</taxon>
    </lineage>
</organism>
<dbReference type="Pfam" id="PF06248">
    <property type="entry name" value="Zw10_N"/>
    <property type="match status" value="1"/>
</dbReference>
<keyword evidence="16" id="KW-1185">Reference proteome</keyword>
<dbReference type="PANTHER" id="PTHR12205:SF0">
    <property type="entry name" value="CENTROMERE_KINETOCHORE PROTEIN ZW10 HOMOLOG"/>
    <property type="match status" value="1"/>
</dbReference>
<proteinExistence type="inferred from homology"/>
<evidence type="ECO:0000256" key="6">
    <source>
        <dbReference type="ARBA" id="ARBA00022618"/>
    </source>
</evidence>
<dbReference type="GO" id="GO:0005634">
    <property type="term" value="C:nucleus"/>
    <property type="evidence" value="ECO:0007669"/>
    <property type="project" value="InterPro"/>
</dbReference>
<evidence type="ECO:0000256" key="3">
    <source>
        <dbReference type="ARBA" id="ARBA00006245"/>
    </source>
</evidence>
<comment type="caution">
    <text evidence="15">The sequence shown here is derived from an EMBL/GenBank/DDBJ whole genome shotgun (WGS) entry which is preliminary data.</text>
</comment>
<dbReference type="InterPro" id="IPR048343">
    <property type="entry name" value="ZW10_C"/>
</dbReference>
<evidence type="ECO:0000256" key="8">
    <source>
        <dbReference type="ARBA" id="ARBA00022838"/>
    </source>
</evidence>
<dbReference type="InterPro" id="IPR009361">
    <property type="entry name" value="Zw10_N"/>
</dbReference>
<evidence type="ECO:0000259" key="14">
    <source>
        <dbReference type="Pfam" id="PF22766"/>
    </source>
</evidence>
<keyword evidence="7" id="KW-0498">Mitosis</keyword>